<evidence type="ECO:0000313" key="3">
    <source>
        <dbReference type="Proteomes" id="UP000294321"/>
    </source>
</evidence>
<dbReference type="AlphaFoldDB" id="A0A4P6ZP67"/>
<reference evidence="3" key="1">
    <citation type="submission" date="2018-12" db="EMBL/GenBank/DDBJ databases">
        <title>A new species of lactobacillus.</title>
        <authorList>
            <person name="Jian Y."/>
            <person name="Xin L."/>
            <person name="Hong Z.J."/>
            <person name="Ming L.Z."/>
            <person name="Hong X.Z."/>
        </authorList>
    </citation>
    <scope>NUCLEOTIDE SEQUENCE [LARGE SCALE GENOMIC DNA]</scope>
    <source>
        <strain evidence="3">HSLZ-75</strain>
    </source>
</reference>
<keyword evidence="1" id="KW-0472">Membrane</keyword>
<dbReference type="EMBL" id="CP034726">
    <property type="protein sequence ID" value="QBP18940.1"/>
    <property type="molecule type" value="Genomic_DNA"/>
</dbReference>
<sequence length="95" mass="10596">MLNDKLIQKVMIVAITLISVSIIVIGSTGDSANASTVSHYANSVILMDKPPYKFIHVKKSWLSINKYLAKEMVTKLGINHVKRQIHDLVSHGLRL</sequence>
<protein>
    <submittedName>
        <fullName evidence="2">Uncharacterized protein</fullName>
    </submittedName>
</protein>
<dbReference type="RefSeq" id="WP_133442497.1">
    <property type="nucleotide sequence ID" value="NZ_CP034726.1"/>
</dbReference>
<evidence type="ECO:0000313" key="2">
    <source>
        <dbReference type="EMBL" id="QBP18940.1"/>
    </source>
</evidence>
<organism evidence="2 3">
    <name type="scientific">Acetilactobacillus jinshanensis</name>
    <dbReference type="NCBI Taxonomy" id="1720083"/>
    <lineage>
        <taxon>Bacteria</taxon>
        <taxon>Bacillati</taxon>
        <taxon>Bacillota</taxon>
        <taxon>Bacilli</taxon>
        <taxon>Lactobacillales</taxon>
        <taxon>Lactobacillaceae</taxon>
        <taxon>Acetilactobacillus</taxon>
    </lineage>
</organism>
<name>A0A4P6ZP67_9LACO</name>
<feature type="transmembrane region" description="Helical" evidence="1">
    <location>
        <begin position="6"/>
        <end position="25"/>
    </location>
</feature>
<dbReference type="Proteomes" id="UP000294321">
    <property type="component" value="Chromosome"/>
</dbReference>
<accession>A0A4P6ZP67</accession>
<keyword evidence="1" id="KW-1133">Transmembrane helix</keyword>
<keyword evidence="1" id="KW-0812">Transmembrane</keyword>
<proteinExistence type="predicted"/>
<dbReference type="KEGG" id="lji:ELX58_07580"/>
<keyword evidence="3" id="KW-1185">Reference proteome</keyword>
<evidence type="ECO:0000256" key="1">
    <source>
        <dbReference type="SAM" id="Phobius"/>
    </source>
</evidence>
<gene>
    <name evidence="2" type="ORF">ELX58_07580</name>
</gene>